<proteinExistence type="predicted"/>
<accession>A0A0F9FQ68</accession>
<organism evidence="1">
    <name type="scientific">marine sediment metagenome</name>
    <dbReference type="NCBI Taxonomy" id="412755"/>
    <lineage>
        <taxon>unclassified sequences</taxon>
        <taxon>metagenomes</taxon>
        <taxon>ecological metagenomes</taxon>
    </lineage>
</organism>
<comment type="caution">
    <text evidence="1">The sequence shown here is derived from an EMBL/GenBank/DDBJ whole genome shotgun (WGS) entry which is preliminary data.</text>
</comment>
<sequence length="57" mass="6881">MHWELGHTPDWISCYFHASQDREFPWVRVRATDENGPVGIWRFDTVEEQFEGGSRQW</sequence>
<dbReference type="AlphaFoldDB" id="A0A0F9FQ68"/>
<evidence type="ECO:0000313" key="1">
    <source>
        <dbReference type="EMBL" id="KKL88674.1"/>
    </source>
</evidence>
<dbReference type="EMBL" id="LAZR01020496">
    <property type="protein sequence ID" value="KKL88674.1"/>
    <property type="molecule type" value="Genomic_DNA"/>
</dbReference>
<gene>
    <name evidence="1" type="ORF">LCGC14_1922320</name>
</gene>
<protein>
    <submittedName>
        <fullName evidence="1">Uncharacterized protein</fullName>
    </submittedName>
</protein>
<feature type="non-terminal residue" evidence="1">
    <location>
        <position position="57"/>
    </location>
</feature>
<reference evidence="1" key="1">
    <citation type="journal article" date="2015" name="Nature">
        <title>Complex archaea that bridge the gap between prokaryotes and eukaryotes.</title>
        <authorList>
            <person name="Spang A."/>
            <person name="Saw J.H."/>
            <person name="Jorgensen S.L."/>
            <person name="Zaremba-Niedzwiedzka K."/>
            <person name="Martijn J."/>
            <person name="Lind A.E."/>
            <person name="van Eijk R."/>
            <person name="Schleper C."/>
            <person name="Guy L."/>
            <person name="Ettema T.J."/>
        </authorList>
    </citation>
    <scope>NUCLEOTIDE SEQUENCE</scope>
</reference>
<name>A0A0F9FQ68_9ZZZZ</name>